<evidence type="ECO:0000256" key="7">
    <source>
        <dbReference type="ARBA" id="ARBA00023264"/>
    </source>
</evidence>
<keyword evidence="11" id="KW-1185">Reference proteome</keyword>
<dbReference type="EC" id="2.7.7.15" evidence="8"/>
<evidence type="ECO:0000313" key="10">
    <source>
        <dbReference type="EMBL" id="EFC43918.1"/>
    </source>
</evidence>
<evidence type="ECO:0000256" key="1">
    <source>
        <dbReference type="ARBA" id="ARBA00010101"/>
    </source>
</evidence>
<keyword evidence="2" id="KW-0444">Lipid biosynthesis</keyword>
<dbReference type="InterPro" id="IPR014729">
    <property type="entry name" value="Rossmann-like_a/b/a_fold"/>
</dbReference>
<feature type="non-terminal residue" evidence="10">
    <location>
        <position position="164"/>
    </location>
</feature>
<keyword evidence="6" id="KW-0594">Phospholipid biosynthesis</keyword>
<dbReference type="PANTHER" id="PTHR10739">
    <property type="entry name" value="CYTIDYLYLTRANSFERASE"/>
    <property type="match status" value="1"/>
</dbReference>
<evidence type="ECO:0000256" key="3">
    <source>
        <dbReference type="ARBA" id="ARBA00022679"/>
    </source>
</evidence>
<name>D2VH48_NAEGR</name>
<evidence type="ECO:0000256" key="5">
    <source>
        <dbReference type="ARBA" id="ARBA00023098"/>
    </source>
</evidence>
<dbReference type="GeneID" id="8856642"/>
<accession>D2VH48</accession>
<dbReference type="InParanoid" id="D2VH48"/>
<dbReference type="VEuPathDB" id="AmoebaDB:NAEGRDRAFT_3398"/>
<dbReference type="Pfam" id="PF01467">
    <property type="entry name" value="CTP_transf_like"/>
    <property type="match status" value="1"/>
</dbReference>
<dbReference type="AlphaFoldDB" id="D2VH48"/>
<dbReference type="Gene3D" id="3.40.50.620">
    <property type="entry name" value="HUPs"/>
    <property type="match status" value="1"/>
</dbReference>
<keyword evidence="7" id="KW-1208">Phospholipid metabolism</keyword>
<dbReference type="InterPro" id="IPR045049">
    <property type="entry name" value="Pcy1-like"/>
</dbReference>
<dbReference type="InterPro" id="IPR041723">
    <property type="entry name" value="CCT"/>
</dbReference>
<gene>
    <name evidence="10" type="ORF">NAEGRDRAFT_3398</name>
</gene>
<dbReference type="Proteomes" id="UP000006671">
    <property type="component" value="Unassembled WGS sequence"/>
</dbReference>
<evidence type="ECO:0000313" key="11">
    <source>
        <dbReference type="Proteomes" id="UP000006671"/>
    </source>
</evidence>
<dbReference type="CDD" id="cd02174">
    <property type="entry name" value="CCT"/>
    <property type="match status" value="1"/>
</dbReference>
<dbReference type="RefSeq" id="XP_002676662.1">
    <property type="nucleotide sequence ID" value="XM_002676616.1"/>
</dbReference>
<dbReference type="EMBL" id="GG738871">
    <property type="protein sequence ID" value="EFC43918.1"/>
    <property type="molecule type" value="Genomic_DNA"/>
</dbReference>
<evidence type="ECO:0000256" key="2">
    <source>
        <dbReference type="ARBA" id="ARBA00022516"/>
    </source>
</evidence>
<dbReference type="GO" id="GO:0004105">
    <property type="term" value="F:choline-phosphate cytidylyltransferase activity"/>
    <property type="evidence" value="ECO:0007669"/>
    <property type="project" value="UniProtKB-EC"/>
</dbReference>
<dbReference type="OrthoDB" id="17102at2759"/>
<keyword evidence="3" id="KW-0808">Transferase</keyword>
<sequence length="164" mass="18972">DRPVRVYADGIYDLFHFGHMRSLQQAKNLFPNTHLIVGVCSDADTWRIKGKTVMTENERYEGVSHCRYVDEVVKEAPWVVDGDFVLKHNIDFVSHGEDLSVDENGNDVYAGLKEMHRFLTIKRTEGVSTSDLIMRIVKDRDVYIERNLKRGYTPDQLNISLLEK</sequence>
<protein>
    <recommendedName>
        <fullName evidence="8">choline-phosphate cytidylyltransferase</fullName>
        <ecNumber evidence="8">2.7.7.15</ecNumber>
    </recommendedName>
</protein>
<reference evidence="10 11" key="1">
    <citation type="journal article" date="2010" name="Cell">
        <title>The genome of Naegleria gruberi illuminates early eukaryotic versatility.</title>
        <authorList>
            <person name="Fritz-Laylin L.K."/>
            <person name="Prochnik S.E."/>
            <person name="Ginger M.L."/>
            <person name="Dacks J.B."/>
            <person name="Carpenter M.L."/>
            <person name="Field M.C."/>
            <person name="Kuo A."/>
            <person name="Paredez A."/>
            <person name="Chapman J."/>
            <person name="Pham J."/>
            <person name="Shu S."/>
            <person name="Neupane R."/>
            <person name="Cipriano M."/>
            <person name="Mancuso J."/>
            <person name="Tu H."/>
            <person name="Salamov A."/>
            <person name="Lindquist E."/>
            <person name="Shapiro H."/>
            <person name="Lucas S."/>
            <person name="Grigoriev I.V."/>
            <person name="Cande W.Z."/>
            <person name="Fulton C."/>
            <person name="Rokhsar D.S."/>
            <person name="Dawson S.C."/>
        </authorList>
    </citation>
    <scope>NUCLEOTIDE SEQUENCE [LARGE SCALE GENOMIC DNA]</scope>
    <source>
        <strain evidence="10 11">NEG-M</strain>
    </source>
</reference>
<dbReference type="SUPFAM" id="SSF52374">
    <property type="entry name" value="Nucleotidylyl transferase"/>
    <property type="match status" value="1"/>
</dbReference>
<feature type="domain" description="Cytidyltransferase-like" evidence="9">
    <location>
        <begin position="7"/>
        <end position="134"/>
    </location>
</feature>
<evidence type="ECO:0000256" key="4">
    <source>
        <dbReference type="ARBA" id="ARBA00022695"/>
    </source>
</evidence>
<evidence type="ECO:0000256" key="6">
    <source>
        <dbReference type="ARBA" id="ARBA00023209"/>
    </source>
</evidence>
<feature type="non-terminal residue" evidence="10">
    <location>
        <position position="1"/>
    </location>
</feature>
<dbReference type="PANTHER" id="PTHR10739:SF13">
    <property type="entry name" value="CHOLINE-PHOSPHATE CYTIDYLYLTRANSFERASE"/>
    <property type="match status" value="1"/>
</dbReference>
<keyword evidence="5" id="KW-0443">Lipid metabolism</keyword>
<proteinExistence type="inferred from homology"/>
<dbReference type="InterPro" id="IPR004821">
    <property type="entry name" value="Cyt_trans-like"/>
</dbReference>
<organism evidence="11">
    <name type="scientific">Naegleria gruberi</name>
    <name type="common">Amoeba</name>
    <dbReference type="NCBI Taxonomy" id="5762"/>
    <lineage>
        <taxon>Eukaryota</taxon>
        <taxon>Discoba</taxon>
        <taxon>Heterolobosea</taxon>
        <taxon>Tetramitia</taxon>
        <taxon>Eutetramitia</taxon>
        <taxon>Vahlkampfiidae</taxon>
        <taxon>Naegleria</taxon>
    </lineage>
</organism>
<dbReference type="KEGG" id="ngr:NAEGRDRAFT_3398"/>
<dbReference type="GO" id="GO:0031210">
    <property type="term" value="F:phosphatidylcholine binding"/>
    <property type="evidence" value="ECO:0007669"/>
    <property type="project" value="TreeGrafter"/>
</dbReference>
<keyword evidence="4" id="KW-0548">Nucleotidyltransferase</keyword>
<dbReference type="NCBIfam" id="TIGR00125">
    <property type="entry name" value="cyt_tran_rel"/>
    <property type="match status" value="1"/>
</dbReference>
<dbReference type="STRING" id="5762.D2VH48"/>
<comment type="similarity">
    <text evidence="1">Belongs to the cytidylyltransferase family.</text>
</comment>
<dbReference type="eggNOG" id="KOG2804">
    <property type="taxonomic scope" value="Eukaryota"/>
</dbReference>
<evidence type="ECO:0000259" key="9">
    <source>
        <dbReference type="Pfam" id="PF01467"/>
    </source>
</evidence>
<dbReference type="OMA" id="VYPAPWI"/>
<evidence type="ECO:0000256" key="8">
    <source>
        <dbReference type="ARBA" id="ARBA00026101"/>
    </source>
</evidence>